<dbReference type="EMBL" id="ML987201">
    <property type="protein sequence ID" value="KAF2245148.1"/>
    <property type="molecule type" value="Genomic_DNA"/>
</dbReference>
<organism evidence="2 3">
    <name type="scientific">Trematosphaeria pertusa</name>
    <dbReference type="NCBI Taxonomy" id="390896"/>
    <lineage>
        <taxon>Eukaryota</taxon>
        <taxon>Fungi</taxon>
        <taxon>Dikarya</taxon>
        <taxon>Ascomycota</taxon>
        <taxon>Pezizomycotina</taxon>
        <taxon>Dothideomycetes</taxon>
        <taxon>Pleosporomycetidae</taxon>
        <taxon>Pleosporales</taxon>
        <taxon>Massarineae</taxon>
        <taxon>Trematosphaeriaceae</taxon>
        <taxon>Trematosphaeria</taxon>
    </lineage>
</organism>
<gene>
    <name evidence="2" type="ORF">BU26DRAFT_533233</name>
</gene>
<evidence type="ECO:0000256" key="1">
    <source>
        <dbReference type="SAM" id="Phobius"/>
    </source>
</evidence>
<keyword evidence="1" id="KW-0812">Transmembrane</keyword>
<keyword evidence="1" id="KW-0472">Membrane</keyword>
<dbReference type="RefSeq" id="XP_033680152.1">
    <property type="nucleotide sequence ID" value="XM_033831141.1"/>
</dbReference>
<feature type="transmembrane region" description="Helical" evidence="1">
    <location>
        <begin position="65"/>
        <end position="88"/>
    </location>
</feature>
<dbReference type="Proteomes" id="UP000800094">
    <property type="component" value="Unassembled WGS sequence"/>
</dbReference>
<feature type="transmembrane region" description="Helical" evidence="1">
    <location>
        <begin position="330"/>
        <end position="355"/>
    </location>
</feature>
<feature type="transmembrane region" description="Helical" evidence="1">
    <location>
        <begin position="417"/>
        <end position="437"/>
    </location>
</feature>
<feature type="transmembrane region" description="Helical" evidence="1">
    <location>
        <begin position="186"/>
        <end position="209"/>
    </location>
</feature>
<dbReference type="OrthoDB" id="9451547at2759"/>
<accession>A0A6A6I533</accession>
<dbReference type="AlphaFoldDB" id="A0A6A6I533"/>
<feature type="transmembrane region" description="Helical" evidence="1">
    <location>
        <begin position="161"/>
        <end position="180"/>
    </location>
</feature>
<evidence type="ECO:0000313" key="2">
    <source>
        <dbReference type="EMBL" id="KAF2245148.1"/>
    </source>
</evidence>
<dbReference type="GeneID" id="54584471"/>
<keyword evidence="3" id="KW-1185">Reference proteome</keyword>
<feature type="transmembrane region" description="Helical" evidence="1">
    <location>
        <begin position="299"/>
        <end position="318"/>
    </location>
</feature>
<keyword evidence="1" id="KW-1133">Transmembrane helix</keyword>
<dbReference type="PANTHER" id="PTHR35043">
    <property type="entry name" value="TRANSCRIPTION FACTOR DOMAIN-CONTAINING PROTEIN"/>
    <property type="match status" value="1"/>
</dbReference>
<proteinExistence type="predicted"/>
<reference evidence="2" key="1">
    <citation type="journal article" date="2020" name="Stud. Mycol.">
        <title>101 Dothideomycetes genomes: a test case for predicting lifestyles and emergence of pathogens.</title>
        <authorList>
            <person name="Haridas S."/>
            <person name="Albert R."/>
            <person name="Binder M."/>
            <person name="Bloem J."/>
            <person name="Labutti K."/>
            <person name="Salamov A."/>
            <person name="Andreopoulos B."/>
            <person name="Baker S."/>
            <person name="Barry K."/>
            <person name="Bills G."/>
            <person name="Bluhm B."/>
            <person name="Cannon C."/>
            <person name="Castanera R."/>
            <person name="Culley D."/>
            <person name="Daum C."/>
            <person name="Ezra D."/>
            <person name="Gonzalez J."/>
            <person name="Henrissat B."/>
            <person name="Kuo A."/>
            <person name="Liang C."/>
            <person name="Lipzen A."/>
            <person name="Lutzoni F."/>
            <person name="Magnuson J."/>
            <person name="Mondo S."/>
            <person name="Nolan M."/>
            <person name="Ohm R."/>
            <person name="Pangilinan J."/>
            <person name="Park H.-J."/>
            <person name="Ramirez L."/>
            <person name="Alfaro M."/>
            <person name="Sun H."/>
            <person name="Tritt A."/>
            <person name="Yoshinaga Y."/>
            <person name="Zwiers L.-H."/>
            <person name="Turgeon B."/>
            <person name="Goodwin S."/>
            <person name="Spatafora J."/>
            <person name="Crous P."/>
            <person name="Grigoriev I."/>
        </authorList>
    </citation>
    <scope>NUCLEOTIDE SEQUENCE</scope>
    <source>
        <strain evidence="2">CBS 122368</strain>
    </source>
</reference>
<evidence type="ECO:0000313" key="3">
    <source>
        <dbReference type="Proteomes" id="UP000800094"/>
    </source>
</evidence>
<name>A0A6A6I533_9PLEO</name>
<dbReference type="PANTHER" id="PTHR35043:SF8">
    <property type="entry name" value="DUF4220 DOMAIN-CONTAINING PROTEIN"/>
    <property type="match status" value="1"/>
</dbReference>
<feature type="transmembrane region" description="Helical" evidence="1">
    <location>
        <begin position="26"/>
        <end position="45"/>
    </location>
</feature>
<sequence>MNHSIANTTGNWEGTRGWVRQPNNRGSLDIIISCSITIFLCAWTSICVNVPSPEHGVWEIFRDRWHMLCLGGLGPEFVVLISIGQFCMARASVQAFAKTKHQSWTMKHAFFADMGGIHLQFPNTKSFPVNGKQLHFLVTNGYIVYPRISAEDIDDKNKANGLARTICTIQILWFTLSTLSRPIAHYAITTLELTTLAYILCTLATLFFWRCKPMDVRTPITLECSTPLERICDRRGRTAAEPYYYTPLDFISREEWIATRLWTYYVNLLRQMHLIHTYKRSLPIRHFSSFYIPLPTRPLLFTMLAIAFAYTGIFIAGWNLHYPTESELILWRTCTLGTMIITVIGSLFEVTMMFVQYRRRHTISALIHNPDIEIMPLDPVGRPSHPSGKPTKLQVTLQNIRNNTPEKDPHFDIPIRSLIVTTPICALYVIFRGFILLEDVISFRELPASTFVTINWSTHVPHF</sequence>
<protein>
    <submittedName>
        <fullName evidence="2">Uncharacterized protein</fullName>
    </submittedName>
</protein>